<accession>A0AAW0B273</accession>
<dbReference type="EMBL" id="JAWWNJ010000042">
    <property type="protein sequence ID" value="KAK7019863.1"/>
    <property type="molecule type" value="Genomic_DNA"/>
</dbReference>
<proteinExistence type="predicted"/>
<dbReference type="SUPFAM" id="SSF56112">
    <property type="entry name" value="Protein kinase-like (PK-like)"/>
    <property type="match status" value="1"/>
</dbReference>
<feature type="domain" description="Fungal-type protein kinase" evidence="2">
    <location>
        <begin position="121"/>
        <end position="293"/>
    </location>
</feature>
<dbReference type="Gene3D" id="1.10.510.10">
    <property type="entry name" value="Transferase(Phosphotransferase) domain 1"/>
    <property type="match status" value="1"/>
</dbReference>
<dbReference type="GO" id="GO:0004672">
    <property type="term" value="F:protein kinase activity"/>
    <property type="evidence" value="ECO:0007669"/>
    <property type="project" value="InterPro"/>
</dbReference>
<name>A0AAW0B273_9AGAR</name>
<dbReference type="AlphaFoldDB" id="A0AAW0B273"/>
<feature type="domain" description="Fungal-type protein kinase" evidence="2">
    <location>
        <begin position="346"/>
        <end position="484"/>
    </location>
</feature>
<dbReference type="Proteomes" id="UP001362999">
    <property type="component" value="Unassembled WGS sequence"/>
</dbReference>
<dbReference type="InterPro" id="IPR008266">
    <property type="entry name" value="Tyr_kinase_AS"/>
</dbReference>
<dbReference type="InterPro" id="IPR011009">
    <property type="entry name" value="Kinase-like_dom_sf"/>
</dbReference>
<dbReference type="InterPro" id="IPR040976">
    <property type="entry name" value="Pkinase_fungal"/>
</dbReference>
<gene>
    <name evidence="3" type="ORF">R3P38DRAFT_3272612</name>
</gene>
<feature type="compositionally biased region" description="Basic and acidic residues" evidence="1">
    <location>
        <begin position="635"/>
        <end position="646"/>
    </location>
</feature>
<sequence length="688" mass="76843">MPRSVSGVPQAPIEFFLDNILPPFAEWHALVEDLLVDQGHIVGGQWHSESTCSSVAEPEPERDLISIIENVLRAGRQLSPRPATCCFMAAPPLADRRDNSQQSLPPDAQFELVDTSSPYSIAIPWRFHSMRTASEFNEEELIWSCQDALSIDPSRRFSYGISVREESVRIWFFSRAHELVSSPINEKPASNLVQLLLRLAFATTEQLGYDTTMSHLKDAAGSTRLKLTVGRSTYITKRLLSDRPQDGSCGRATRVWEAYREDDPHCTSVAVKDCWMSADAVQEGTQLKELHEKLQAISHPSLSRPPAHYFLSVVEHGFVPTSGGVDDDTLLMTRGSTPRGVSPLRLKHYRIVFNEVGTTLYNIPSLSDVMRALADATRALQLLYQLGLVHRDVSAGNIIVVDGVGKLTDLEFMRPYRGSTPSSSADRYVGTSNFIPGEVAAGIYSYASAIYRPVDGPSCSEDPPFRYNPFHDLESTLWIGIWIVFYRLRDIPAVEKFFDAHFPDAATDITAGRRAGAIRGFLSLKQSHPFHPVLEALHDARFSLLLEYARFESDFANQFRFLEDVAEPFSSSPFRDIHPVFIEHYEKAASRSEGLLLTVPAEDNSKSKRKATQDLSPHLAPVEGVDVARAASPERPAKKFKSESPRRPPPTRSSASSGKRRSSNARPTRHSTRLAEKKRSPMRNRATR</sequence>
<evidence type="ECO:0000259" key="2">
    <source>
        <dbReference type="Pfam" id="PF17667"/>
    </source>
</evidence>
<dbReference type="PANTHER" id="PTHR38248:SF2">
    <property type="entry name" value="FUNK1 11"/>
    <property type="match status" value="1"/>
</dbReference>
<comment type="caution">
    <text evidence="3">The sequence shown here is derived from an EMBL/GenBank/DDBJ whole genome shotgun (WGS) entry which is preliminary data.</text>
</comment>
<dbReference type="PANTHER" id="PTHR38248">
    <property type="entry name" value="FUNK1 6"/>
    <property type="match status" value="1"/>
</dbReference>
<reference evidence="3 4" key="1">
    <citation type="journal article" date="2024" name="J Genomics">
        <title>Draft genome sequencing and assembly of Favolaschia claudopus CIRM-BRFM 2984 isolated from oak limbs.</title>
        <authorList>
            <person name="Navarro D."/>
            <person name="Drula E."/>
            <person name="Chaduli D."/>
            <person name="Cazenave R."/>
            <person name="Ahrendt S."/>
            <person name="Wang J."/>
            <person name="Lipzen A."/>
            <person name="Daum C."/>
            <person name="Barry K."/>
            <person name="Grigoriev I.V."/>
            <person name="Favel A."/>
            <person name="Rosso M.N."/>
            <person name="Martin F."/>
        </authorList>
    </citation>
    <scope>NUCLEOTIDE SEQUENCE [LARGE SCALE GENOMIC DNA]</scope>
    <source>
        <strain evidence="3 4">CIRM-BRFM 2984</strain>
    </source>
</reference>
<evidence type="ECO:0000256" key="1">
    <source>
        <dbReference type="SAM" id="MobiDB-lite"/>
    </source>
</evidence>
<keyword evidence="4" id="KW-1185">Reference proteome</keyword>
<dbReference type="Pfam" id="PF17667">
    <property type="entry name" value="Pkinase_fungal"/>
    <property type="match status" value="2"/>
</dbReference>
<evidence type="ECO:0000313" key="4">
    <source>
        <dbReference type="Proteomes" id="UP001362999"/>
    </source>
</evidence>
<protein>
    <recommendedName>
        <fullName evidence="2">Fungal-type protein kinase domain-containing protein</fullName>
    </recommendedName>
</protein>
<feature type="compositionally biased region" description="Basic residues" evidence="1">
    <location>
        <begin position="658"/>
        <end position="672"/>
    </location>
</feature>
<evidence type="ECO:0000313" key="3">
    <source>
        <dbReference type="EMBL" id="KAK7019863.1"/>
    </source>
</evidence>
<feature type="region of interest" description="Disordered" evidence="1">
    <location>
        <begin position="600"/>
        <end position="688"/>
    </location>
</feature>
<dbReference type="PROSITE" id="PS00109">
    <property type="entry name" value="PROTEIN_KINASE_TYR"/>
    <property type="match status" value="1"/>
</dbReference>
<organism evidence="3 4">
    <name type="scientific">Favolaschia claudopus</name>
    <dbReference type="NCBI Taxonomy" id="2862362"/>
    <lineage>
        <taxon>Eukaryota</taxon>
        <taxon>Fungi</taxon>
        <taxon>Dikarya</taxon>
        <taxon>Basidiomycota</taxon>
        <taxon>Agaricomycotina</taxon>
        <taxon>Agaricomycetes</taxon>
        <taxon>Agaricomycetidae</taxon>
        <taxon>Agaricales</taxon>
        <taxon>Marasmiineae</taxon>
        <taxon>Mycenaceae</taxon>
        <taxon>Favolaschia</taxon>
    </lineage>
</organism>